<sequence>MRIIAVTTWFPTERAPSSGAFVAKDVAAIAARPQIDSVDVLHLVPPHQDDGIRALTREGLRVRRVPMSTRSPLDILTVARSLGSLLAGADVVHTMAFSSLLPFGLNRPDAPWVHTEHWSGLTTPATLPLAARAALPLLRPLLRMPDVVTGVCEYLAGPIRSARADAPTAVVPCIVPPRQHLAPRPMRPRMPLRLVAVGGLVDRKDPLLAVDTVAELARRGVSAHLTWVGDGELREAVERRARKRKVGHRVRLAGTADAAGVSAALNAADLFFLPTRADNFCVSAAEALVHGRPVVVGATGGQGEYIRPEVGTLVDLQEASAYADAIVETERRTRHLNASDIAETIGDSFSAARVGAGYVAGYRAAAEGRRA</sequence>
<dbReference type="PANTHER" id="PTHR12526:SF640">
    <property type="entry name" value="COLANIC ACID BIOSYNTHESIS GLYCOSYLTRANSFERASE WCAL-RELATED"/>
    <property type="match status" value="1"/>
</dbReference>
<proteinExistence type="inferred from homology"/>
<name>A0ABY2E6E5_9MICO</name>
<protein>
    <submittedName>
        <fullName evidence="5">Glycosyltransferase</fullName>
    </submittedName>
</protein>
<accession>A0ABY2E6E5</accession>
<organism evidence="5 6">
    <name type="scientific">Occultella glacieicola</name>
    <dbReference type="NCBI Taxonomy" id="2518684"/>
    <lineage>
        <taxon>Bacteria</taxon>
        <taxon>Bacillati</taxon>
        <taxon>Actinomycetota</taxon>
        <taxon>Actinomycetes</taxon>
        <taxon>Micrococcales</taxon>
        <taxon>Ruaniaceae</taxon>
        <taxon>Occultella</taxon>
    </lineage>
</organism>
<feature type="domain" description="Glycosyltransferase subfamily 4-like N-terminal" evidence="4">
    <location>
        <begin position="36"/>
        <end position="173"/>
    </location>
</feature>
<evidence type="ECO:0000259" key="4">
    <source>
        <dbReference type="Pfam" id="PF13579"/>
    </source>
</evidence>
<comment type="similarity">
    <text evidence="1">Belongs to the glycosyltransferase group 1 family. Glycosyltransferase 4 subfamily.</text>
</comment>
<dbReference type="SUPFAM" id="SSF53756">
    <property type="entry name" value="UDP-Glycosyltransferase/glycogen phosphorylase"/>
    <property type="match status" value="1"/>
</dbReference>
<dbReference type="EMBL" id="SMNA01000003">
    <property type="protein sequence ID" value="TDE96149.1"/>
    <property type="molecule type" value="Genomic_DNA"/>
</dbReference>
<evidence type="ECO:0000313" key="6">
    <source>
        <dbReference type="Proteomes" id="UP000504882"/>
    </source>
</evidence>
<comment type="caution">
    <text evidence="5">The sequence shown here is derived from an EMBL/GenBank/DDBJ whole genome shotgun (WGS) entry which is preliminary data.</text>
</comment>
<dbReference type="Pfam" id="PF13579">
    <property type="entry name" value="Glyco_trans_4_4"/>
    <property type="match status" value="1"/>
</dbReference>
<evidence type="ECO:0000313" key="5">
    <source>
        <dbReference type="EMBL" id="TDE96149.1"/>
    </source>
</evidence>
<dbReference type="Pfam" id="PF13692">
    <property type="entry name" value="Glyco_trans_1_4"/>
    <property type="match status" value="1"/>
</dbReference>
<dbReference type="InterPro" id="IPR028098">
    <property type="entry name" value="Glyco_trans_4-like_N"/>
</dbReference>
<keyword evidence="2" id="KW-0328">Glycosyltransferase</keyword>
<keyword evidence="3" id="KW-0808">Transferase</keyword>
<gene>
    <name evidence="5" type="ORF">EXU48_07920</name>
</gene>
<evidence type="ECO:0000256" key="3">
    <source>
        <dbReference type="ARBA" id="ARBA00022679"/>
    </source>
</evidence>
<dbReference type="Proteomes" id="UP000504882">
    <property type="component" value="Unassembled WGS sequence"/>
</dbReference>
<evidence type="ECO:0000256" key="1">
    <source>
        <dbReference type="ARBA" id="ARBA00009481"/>
    </source>
</evidence>
<keyword evidence="6" id="KW-1185">Reference proteome</keyword>
<reference evidence="5 6" key="1">
    <citation type="submission" date="2019-03" db="EMBL/GenBank/DDBJ databases">
        <title>Genomic features of bacteria from cold environments.</title>
        <authorList>
            <person name="Shen L."/>
        </authorList>
    </citation>
    <scope>NUCLEOTIDE SEQUENCE [LARGE SCALE GENOMIC DNA]</scope>
    <source>
        <strain evidence="6">T3246-1</strain>
    </source>
</reference>
<dbReference type="PANTHER" id="PTHR12526">
    <property type="entry name" value="GLYCOSYLTRANSFERASE"/>
    <property type="match status" value="1"/>
</dbReference>
<evidence type="ECO:0000256" key="2">
    <source>
        <dbReference type="ARBA" id="ARBA00022676"/>
    </source>
</evidence>
<dbReference type="Gene3D" id="3.40.50.2000">
    <property type="entry name" value="Glycogen Phosphorylase B"/>
    <property type="match status" value="2"/>
</dbReference>